<dbReference type="EMBL" id="NXDM01000005">
    <property type="protein sequence ID" value="PCK81621.1"/>
    <property type="molecule type" value="Genomic_DNA"/>
</dbReference>
<evidence type="ECO:0000313" key="4">
    <source>
        <dbReference type="Proteomes" id="UP000218807"/>
    </source>
</evidence>
<evidence type="ECO:0000313" key="3">
    <source>
        <dbReference type="EMBL" id="PCK81621.1"/>
    </source>
</evidence>
<dbReference type="Gene3D" id="3.40.50.410">
    <property type="entry name" value="von Willebrand factor, type A domain"/>
    <property type="match status" value="2"/>
</dbReference>
<dbReference type="InterPro" id="IPR002035">
    <property type="entry name" value="VWF_A"/>
</dbReference>
<dbReference type="Proteomes" id="UP000218807">
    <property type="component" value="Unassembled WGS sequence"/>
</dbReference>
<comment type="caution">
    <text evidence="3">The sequence shown here is derived from an EMBL/GenBank/DDBJ whole genome shotgun (WGS) entry which is preliminary data.</text>
</comment>
<accession>A0A2A5KXC1</accession>
<dbReference type="InterPro" id="IPR036465">
    <property type="entry name" value="vWFA_dom_sf"/>
</dbReference>
<organism evidence="3 4">
    <name type="scientific">Rhizobium sophoriradicis</name>
    <dbReference type="NCBI Taxonomy" id="1535245"/>
    <lineage>
        <taxon>Bacteria</taxon>
        <taxon>Pseudomonadati</taxon>
        <taxon>Pseudomonadota</taxon>
        <taxon>Alphaproteobacteria</taxon>
        <taxon>Hyphomicrobiales</taxon>
        <taxon>Rhizobiaceae</taxon>
        <taxon>Rhizobium/Agrobacterium group</taxon>
        <taxon>Rhizobium</taxon>
    </lineage>
</organism>
<keyword evidence="4" id="KW-1185">Reference proteome</keyword>
<dbReference type="AlphaFoldDB" id="A0A2A5KXC1"/>
<keyword evidence="1" id="KW-1133">Transmembrane helix</keyword>
<evidence type="ECO:0000256" key="1">
    <source>
        <dbReference type="SAM" id="Phobius"/>
    </source>
</evidence>
<feature type="transmembrane region" description="Helical" evidence="1">
    <location>
        <begin position="20"/>
        <end position="43"/>
    </location>
</feature>
<feature type="domain" description="VWFA" evidence="2">
    <location>
        <begin position="145"/>
        <end position="198"/>
    </location>
</feature>
<protein>
    <recommendedName>
        <fullName evidence="2">VWFA domain-containing protein</fullName>
    </recommendedName>
</protein>
<name>A0A2A5KXC1_9HYPH</name>
<dbReference type="SUPFAM" id="SSF53300">
    <property type="entry name" value="vWA-like"/>
    <property type="match status" value="1"/>
</dbReference>
<dbReference type="InterPro" id="IPR028087">
    <property type="entry name" value="Tad_N"/>
</dbReference>
<sequence length="468" mass="49958">MPMPPRLSLLSRLIDDRDGAVAIIVILVAVPMLLAVGASIDFIRAYNSRTELQSAADSAVLAAAAKYKSGMPEAKIAKTIDAFLSANGEFETAVAGKPEVASDESELCLDVTDAVPTTFMNLANIQSVPIGIRSCAALPGVKQLEIALVLDVSSSMIEENRFTPMQTAVAGFLQAFSSNASLVDKTKISIVPFSSRVNFGLPNTGWLKSYNGTAAVPKRWTDPKSVYTSSSYRLSYWIDGVTPVMSTSKNYYWMGCVEPRADVEVRDNGAIGDGMGDAPPGTSAFVAMDANPKSGTSFCPPPVTPLTGDFAYLKKAVASLTSEGSTRLDAGVVAGWYTLSPKWQGVWGDQSSPAPISDSVHKVMVFMTDGEMNTKYEPNDKFDWICSQTQSSACNAFATAAMQTACTAMKKSGIEIYTLSYSTDADVVNIRNCATNTAHFFTASPATIKTVYETIAAAIRGDTLRLTQ</sequence>
<evidence type="ECO:0000259" key="2">
    <source>
        <dbReference type="PROSITE" id="PS50234"/>
    </source>
</evidence>
<dbReference type="Pfam" id="PF13400">
    <property type="entry name" value="Tad"/>
    <property type="match status" value="1"/>
</dbReference>
<keyword evidence="1" id="KW-0812">Transmembrane</keyword>
<gene>
    <name evidence="3" type="ORF">CPT34_07325</name>
</gene>
<dbReference type="PROSITE" id="PS50234">
    <property type="entry name" value="VWFA"/>
    <property type="match status" value="1"/>
</dbReference>
<proteinExistence type="predicted"/>
<reference evidence="3 4" key="1">
    <citation type="submission" date="2017-09" db="EMBL/GenBank/DDBJ databases">
        <title>Comparative genomics of rhizobia isolated from Phaseolus vulgaris in China.</title>
        <authorList>
            <person name="Tong W."/>
        </authorList>
    </citation>
    <scope>NUCLEOTIDE SEQUENCE [LARGE SCALE GENOMIC DNA]</scope>
    <source>
        <strain evidence="3 4">L101</strain>
    </source>
</reference>
<keyword evidence="1" id="KW-0472">Membrane</keyword>